<evidence type="ECO:0000256" key="1">
    <source>
        <dbReference type="SAM" id="MobiDB-lite"/>
    </source>
</evidence>
<dbReference type="HOGENOM" id="CLU_027883_0_0_1"/>
<dbReference type="Proteomes" id="UP000015100">
    <property type="component" value="Unassembled WGS sequence"/>
</dbReference>
<comment type="caution">
    <text evidence="2">The sequence shown here is derived from an EMBL/GenBank/DDBJ whole genome shotgun (WGS) entry which is preliminary data.</text>
</comment>
<sequence>MMETYHGLVRTPMDAIILFEACEQGLLPRVQRRLSEKERQSIKSGSIFVWDEREAGMRRWTDGKSWSASRVSGSFLCYREMEGKRGGGPTFPSMAPTQNGKSPEGGSDSDSDGRDRLAEGYRYKPDGLMKQSFSITTSTNRKLHLISYYARSQNMDGLKPPSADPQLNHIVPRPGMYPEQTLLDPNTQTQQPASMPTAQNVMAVGGPRSMLPSPYATAQTPNQVHVPPDMQGPQLPAVSHLQGFSAVSSHSSSPYGWPPSPISTPPTNFQQNNSYASPSLPAPLTSPPAANTAVSKNPYDQQMAAPGGGHPMMGSPLHYEQTHPILQPLQSPLPHRPSIGASIHLPPHSSPRIANFHHSPLPLLPPDHSRYSSPASSGAAGYPSRTPPRPAEAWEPPTAANFNPPELPGTASLDVQDIPNEKLGFGEDARALRQLDKTFMRV</sequence>
<dbReference type="PANTHER" id="PTHR28027">
    <property type="entry name" value="TRANSCRIPTIONAL REGULATOR MIT1"/>
    <property type="match status" value="1"/>
</dbReference>
<dbReference type="Pfam" id="PF09729">
    <property type="entry name" value="Gti1_Pac2"/>
    <property type="match status" value="1"/>
</dbReference>
<evidence type="ECO:0008006" key="4">
    <source>
        <dbReference type="Google" id="ProtNLM"/>
    </source>
</evidence>
<feature type="region of interest" description="Disordered" evidence="1">
    <location>
        <begin position="244"/>
        <end position="294"/>
    </location>
</feature>
<dbReference type="PANTHER" id="PTHR28027:SF1">
    <property type="entry name" value="CAMP INDEPENDENT REGULATORY PROTEIN (AFU_ORTHOLOGUE AFUA_3G09640)"/>
    <property type="match status" value="1"/>
</dbReference>
<evidence type="ECO:0000313" key="3">
    <source>
        <dbReference type="Proteomes" id="UP000015100"/>
    </source>
</evidence>
<dbReference type="GO" id="GO:0003677">
    <property type="term" value="F:DNA binding"/>
    <property type="evidence" value="ECO:0007669"/>
    <property type="project" value="TreeGrafter"/>
</dbReference>
<dbReference type="eggNOG" id="KOG4476">
    <property type="taxonomic scope" value="Eukaryota"/>
</dbReference>
<evidence type="ECO:0000313" key="2">
    <source>
        <dbReference type="EMBL" id="EPS40240.1"/>
    </source>
</evidence>
<feature type="region of interest" description="Disordered" evidence="1">
    <location>
        <begin position="346"/>
        <end position="423"/>
    </location>
</feature>
<feature type="compositionally biased region" description="Low complexity" evidence="1">
    <location>
        <begin position="371"/>
        <end position="384"/>
    </location>
</feature>
<reference evidence="2 3" key="1">
    <citation type="journal article" date="2013" name="PLoS Genet.">
        <title>Genomic mechanisms accounting for the adaptation to parasitism in nematode-trapping fungi.</title>
        <authorList>
            <person name="Meerupati T."/>
            <person name="Andersson K.M."/>
            <person name="Friman E."/>
            <person name="Kumar D."/>
            <person name="Tunlid A."/>
            <person name="Ahren D."/>
        </authorList>
    </citation>
    <scope>NUCLEOTIDE SEQUENCE [LARGE SCALE GENOMIC DNA]</scope>
    <source>
        <strain evidence="2 3">CBS 200.50</strain>
    </source>
</reference>
<proteinExistence type="predicted"/>
<name>S8ABA6_DACHA</name>
<feature type="region of interest" description="Disordered" evidence="1">
    <location>
        <begin position="86"/>
        <end position="118"/>
    </location>
</feature>
<dbReference type="InterPro" id="IPR018608">
    <property type="entry name" value="Gti1/Pac2"/>
</dbReference>
<feature type="compositionally biased region" description="Polar residues" evidence="1">
    <location>
        <begin position="245"/>
        <end position="254"/>
    </location>
</feature>
<keyword evidence="3" id="KW-1185">Reference proteome</keyword>
<dbReference type="EMBL" id="AQGS01000433">
    <property type="protein sequence ID" value="EPS40240.1"/>
    <property type="molecule type" value="Genomic_DNA"/>
</dbReference>
<reference evidence="3" key="2">
    <citation type="submission" date="2013-04" db="EMBL/GenBank/DDBJ databases">
        <title>Genomic mechanisms accounting for the adaptation to parasitism in nematode-trapping fungi.</title>
        <authorList>
            <person name="Ahren D.G."/>
        </authorList>
    </citation>
    <scope>NUCLEOTIDE SEQUENCE [LARGE SCALE GENOMIC DNA]</scope>
    <source>
        <strain evidence="3">CBS 200.50</strain>
    </source>
</reference>
<gene>
    <name evidence="2" type="ORF">H072_5952</name>
</gene>
<protein>
    <recommendedName>
        <fullName evidence="4">cAMP-independent regulatory protein pac2</fullName>
    </recommendedName>
</protein>
<dbReference type="AlphaFoldDB" id="S8ABA6"/>
<dbReference type="OMA" id="FLCYREM"/>
<organism evidence="2 3">
    <name type="scientific">Dactylellina haptotyla (strain CBS 200.50)</name>
    <name type="common">Nematode-trapping fungus</name>
    <name type="synonym">Monacrosporium haptotylum</name>
    <dbReference type="NCBI Taxonomy" id="1284197"/>
    <lineage>
        <taxon>Eukaryota</taxon>
        <taxon>Fungi</taxon>
        <taxon>Dikarya</taxon>
        <taxon>Ascomycota</taxon>
        <taxon>Pezizomycotina</taxon>
        <taxon>Orbiliomycetes</taxon>
        <taxon>Orbiliales</taxon>
        <taxon>Orbiliaceae</taxon>
        <taxon>Dactylellina</taxon>
    </lineage>
</organism>
<accession>S8ABA6</accession>
<dbReference type="OrthoDB" id="5572844at2759"/>